<dbReference type="SUPFAM" id="SSF48403">
    <property type="entry name" value="Ankyrin repeat"/>
    <property type="match status" value="1"/>
</dbReference>
<keyword evidence="5" id="KW-1185">Reference proteome</keyword>
<evidence type="ECO:0000259" key="2">
    <source>
        <dbReference type="Pfam" id="PF13360"/>
    </source>
</evidence>
<dbReference type="EMBL" id="CAMXCT030002502">
    <property type="protein sequence ID" value="CAL4785873.1"/>
    <property type="molecule type" value="Genomic_DNA"/>
</dbReference>
<keyword evidence="1" id="KW-0040">ANK repeat</keyword>
<dbReference type="SMART" id="SM00564">
    <property type="entry name" value="PQQ"/>
    <property type="match status" value="6"/>
</dbReference>
<dbReference type="AlphaFoldDB" id="A0A9P1CYE3"/>
<sequence>MGFRSKLNTKAMAISVPLRRLAPVATAEVFFGQFALAQQLVSCPQHCNDSDTVAELLPAWLGGGKSCAILDPAPPAKNALLGAVRREQPDIEVALSPEVPQGQDVVNPQQKVKGCGPHEFTWNNRRCQGTELHKAALEGNLHRLEELLDNAGSRTREEFGYLTKHKGEDQFCTGEAIHLAASRGHQNLVEALLQRNADINSMVKRQGVDNYDVLQAAVFKEGRGGARDGDRQLIRYLCDNGADILNSYNANGLSCMHVAFQTGDPNTIKLVQDLILQEASRQGEIPCLHSIGSDTSNVPDQAAKLLALYDLEEGDFTDPSREDRDKTPLEIGIKFRKMDKDALAEAAPKSLSSLRVFIHCAPECIPLFMDKLCSENDNRTISEVLADKMSSKDIAKLLRDFPEAAASILQSVTSKPKVISEGWHPLPSRVSFASRSRLVRALSPFLRVGRFYTRYESEKEWSYDDEKYKEPEWHKKITQCEEPPIFDAMIQVCCIPNIISPNFFSAVLDASERVQPDALFLFKCVPIRAAVSYTFWNGAIWVDVAQFLVSVWGLGLLLVETFLAHEAANDPKTLENNISRVFEPSFITQVYKRGVVADWIIAKGIVDLLLEVAQFWGTMVIGEPMSYMRPGNLWDLLRSILPILLLWQYDSRVLQTFIVLIYWMRLLEGVTYSERIGHALLPLHKLASGLMPAGEPRNFRPKKGKRMEKDGKVEYLLHHQPHAMLCIAALLALPLVLGACYDDCEKSGSNLLQSHARRVEPKYFWQSGRGNFPNFAVSEEIGPFLLNQSLKWSWHHPAGRFHTLTWGTAIDHQMNVYLSAADGLRKFDKDGKQLWEVNVLPANLMNAPAIYQGSVFTSDTSGGVRAVSMQTGKPVWFTNTSKAICQDNGFTMVHEGVVFSAGDCREPSTMGTANHLVTALNASDGEILWTFEPDVPVWNFLALFPDKETMIFQDMTGKIYRMSLGGQVLWKAGGKEGTWTDGGASLGNGMVFAVNNNHPFYSKEFSGEDTPGTLSAFDMDGHLRWQVTTPRPPNNAPAIGKVAGWPGMSLILPLCHQGWPGASCDVHAYDANTGGLRWVFHGPKQTGNFQAGDAEGVGDRLKSGLRPMCLPNGWSAPTISGDGTVFVGNEMGNLYALRDLDGDGRVFGDNEVSYFDTHGAFSGTATPALAGNMVAAASCDTLFVFKG</sequence>
<dbReference type="SUPFAM" id="SSF50998">
    <property type="entry name" value="Quinoprotein alcohol dehydrogenase-like"/>
    <property type="match status" value="2"/>
</dbReference>
<dbReference type="InterPro" id="IPR011047">
    <property type="entry name" value="Quinoprotein_ADH-like_sf"/>
</dbReference>
<dbReference type="PROSITE" id="PS50088">
    <property type="entry name" value="ANK_REPEAT"/>
    <property type="match status" value="1"/>
</dbReference>
<dbReference type="Gene3D" id="1.25.40.20">
    <property type="entry name" value="Ankyrin repeat-containing domain"/>
    <property type="match status" value="1"/>
</dbReference>
<dbReference type="Gene3D" id="2.130.10.10">
    <property type="entry name" value="YVTN repeat-like/Quinoprotein amine dehydrogenase"/>
    <property type="match status" value="2"/>
</dbReference>
<dbReference type="SMART" id="SM00248">
    <property type="entry name" value="ANK"/>
    <property type="match status" value="4"/>
</dbReference>
<dbReference type="InterPro" id="IPR018391">
    <property type="entry name" value="PQQ_b-propeller_rpt"/>
</dbReference>
<protein>
    <recommendedName>
        <fullName evidence="2">Pyrrolo-quinoline quinone repeat domain-containing protein</fullName>
    </recommendedName>
</protein>
<dbReference type="PANTHER" id="PTHR34512">
    <property type="entry name" value="CELL SURFACE PROTEIN"/>
    <property type="match status" value="1"/>
</dbReference>
<feature type="repeat" description="ANK" evidence="1">
    <location>
        <begin position="176"/>
        <end position="204"/>
    </location>
</feature>
<dbReference type="PANTHER" id="PTHR34512:SF30">
    <property type="entry name" value="OUTER MEMBRANE PROTEIN ASSEMBLY FACTOR BAMB"/>
    <property type="match status" value="1"/>
</dbReference>
<dbReference type="InterPro" id="IPR015943">
    <property type="entry name" value="WD40/YVTN_repeat-like_dom_sf"/>
</dbReference>
<dbReference type="InterPro" id="IPR002110">
    <property type="entry name" value="Ankyrin_rpt"/>
</dbReference>
<accession>A0A9P1CYE3</accession>
<evidence type="ECO:0000313" key="3">
    <source>
        <dbReference type="EMBL" id="CAI3998561.1"/>
    </source>
</evidence>
<feature type="domain" description="Pyrrolo-quinoline quinone repeat" evidence="2">
    <location>
        <begin position="862"/>
        <end position="1042"/>
    </location>
</feature>
<name>A0A9P1CYE3_9DINO</name>
<dbReference type="Proteomes" id="UP001152797">
    <property type="component" value="Unassembled WGS sequence"/>
</dbReference>
<dbReference type="EMBL" id="CAMXCT020002502">
    <property type="protein sequence ID" value="CAL1151936.1"/>
    <property type="molecule type" value="Genomic_DNA"/>
</dbReference>
<dbReference type="Pfam" id="PF00023">
    <property type="entry name" value="Ank"/>
    <property type="match status" value="1"/>
</dbReference>
<evidence type="ECO:0000313" key="4">
    <source>
        <dbReference type="EMBL" id="CAL4785873.1"/>
    </source>
</evidence>
<evidence type="ECO:0000313" key="5">
    <source>
        <dbReference type="Proteomes" id="UP001152797"/>
    </source>
</evidence>
<dbReference type="EMBL" id="CAMXCT010002502">
    <property type="protein sequence ID" value="CAI3998561.1"/>
    <property type="molecule type" value="Genomic_DNA"/>
</dbReference>
<organism evidence="3">
    <name type="scientific">Cladocopium goreaui</name>
    <dbReference type="NCBI Taxonomy" id="2562237"/>
    <lineage>
        <taxon>Eukaryota</taxon>
        <taxon>Sar</taxon>
        <taxon>Alveolata</taxon>
        <taxon>Dinophyceae</taxon>
        <taxon>Suessiales</taxon>
        <taxon>Symbiodiniaceae</taxon>
        <taxon>Cladocopium</taxon>
    </lineage>
</organism>
<dbReference type="InterPro" id="IPR002372">
    <property type="entry name" value="PQQ_rpt_dom"/>
</dbReference>
<proteinExistence type="predicted"/>
<dbReference type="Pfam" id="PF13360">
    <property type="entry name" value="PQQ_2"/>
    <property type="match status" value="1"/>
</dbReference>
<dbReference type="PROSITE" id="PS50297">
    <property type="entry name" value="ANK_REP_REGION"/>
    <property type="match status" value="1"/>
</dbReference>
<comment type="caution">
    <text evidence="3">The sequence shown here is derived from an EMBL/GenBank/DDBJ whole genome shotgun (WGS) entry which is preliminary data.</text>
</comment>
<reference evidence="4 5" key="2">
    <citation type="submission" date="2024-05" db="EMBL/GenBank/DDBJ databases">
        <authorList>
            <person name="Chen Y."/>
            <person name="Shah S."/>
            <person name="Dougan E. K."/>
            <person name="Thang M."/>
            <person name="Chan C."/>
        </authorList>
    </citation>
    <scope>NUCLEOTIDE SEQUENCE [LARGE SCALE GENOMIC DNA]</scope>
</reference>
<dbReference type="OrthoDB" id="341259at2759"/>
<gene>
    <name evidence="3" type="ORF">C1SCF055_LOCUS24847</name>
</gene>
<reference evidence="3" key="1">
    <citation type="submission" date="2022-10" db="EMBL/GenBank/DDBJ databases">
        <authorList>
            <person name="Chen Y."/>
            <person name="Dougan E. K."/>
            <person name="Chan C."/>
            <person name="Rhodes N."/>
            <person name="Thang M."/>
        </authorList>
    </citation>
    <scope>NUCLEOTIDE SEQUENCE</scope>
</reference>
<dbReference type="InterPro" id="IPR036770">
    <property type="entry name" value="Ankyrin_rpt-contain_sf"/>
</dbReference>
<evidence type="ECO:0000256" key="1">
    <source>
        <dbReference type="PROSITE-ProRule" id="PRU00023"/>
    </source>
</evidence>